<name>A0AAF5Q3J2_WUCBA</name>
<reference evidence="2" key="1">
    <citation type="submission" date="2015-03" db="EMBL/GenBank/DDBJ databases">
        <title>Wuchereria bancrofti Genome Sequencing Papua New Guinea Strain.</title>
        <authorList>
            <person name="Small S.T."/>
            <person name="Serre D."/>
            <person name="Zimmerman P.A."/>
        </authorList>
    </citation>
    <scope>NUCLEOTIDE SEQUENCE [LARGE SCALE GENOMIC DNA]</scope>
    <source>
        <strain evidence="2">pt0022</strain>
    </source>
</reference>
<evidence type="ECO:0000313" key="3">
    <source>
        <dbReference type="WBParaSite" id="mrna-Wban_09582"/>
    </source>
</evidence>
<protein>
    <submittedName>
        <fullName evidence="3">Uncharacterized protein</fullName>
    </submittedName>
</protein>
<organism evidence="2 3">
    <name type="scientific">Wuchereria bancrofti</name>
    <dbReference type="NCBI Taxonomy" id="6293"/>
    <lineage>
        <taxon>Eukaryota</taxon>
        <taxon>Metazoa</taxon>
        <taxon>Ecdysozoa</taxon>
        <taxon>Nematoda</taxon>
        <taxon>Chromadorea</taxon>
        <taxon>Rhabditida</taxon>
        <taxon>Spirurina</taxon>
        <taxon>Spiruromorpha</taxon>
        <taxon>Filarioidea</taxon>
        <taxon>Onchocercidae</taxon>
        <taxon>Wuchereria</taxon>
    </lineage>
</organism>
<reference evidence="2" key="2">
    <citation type="journal article" date="2016" name="Mol. Ecol.">
        <title>Population genomics of the filarial nematode parasite Wuchereria bancrofti from mosquitoes.</title>
        <authorList>
            <person name="Small S.T."/>
            <person name="Reimer L.J."/>
            <person name="Tisch D.J."/>
            <person name="King C.L."/>
            <person name="Christensen B.M."/>
            <person name="Siba P.M."/>
            <person name="Kazura J.W."/>
            <person name="Serre D."/>
            <person name="Zimmerman P.A."/>
        </authorList>
    </citation>
    <scope>NUCLEOTIDE SEQUENCE</scope>
    <source>
        <strain evidence="2">pt0022</strain>
    </source>
</reference>
<evidence type="ECO:0000313" key="2">
    <source>
        <dbReference type="Proteomes" id="UP000093561"/>
    </source>
</evidence>
<evidence type="ECO:0000256" key="1">
    <source>
        <dbReference type="SAM" id="SignalP"/>
    </source>
</evidence>
<reference evidence="3" key="3">
    <citation type="submission" date="2024-02" db="UniProtKB">
        <authorList>
            <consortium name="WormBaseParasite"/>
        </authorList>
    </citation>
    <scope>IDENTIFICATION</scope>
    <source>
        <strain evidence="3">pt0022</strain>
    </source>
</reference>
<sequence>MAKILSTIFLLFFITSNINGLPLDHEWKPKLSAERVKYIGNSLRPGRPLKRSSYADFTDFHPMDFNMIGDEMVVEFLPKYDIWQLYRPKRILLRNIRR</sequence>
<dbReference type="Proteomes" id="UP000093561">
    <property type="component" value="Unassembled WGS sequence"/>
</dbReference>
<keyword evidence="1" id="KW-0732">Signal</keyword>
<accession>A0AAF5Q3J2</accession>
<feature type="signal peptide" evidence="1">
    <location>
        <begin position="1"/>
        <end position="20"/>
    </location>
</feature>
<proteinExistence type="predicted"/>
<dbReference type="WBParaSite" id="mrna-Wban_09582">
    <property type="protein sequence ID" value="mrna-Wban_09582"/>
    <property type="gene ID" value="Wban_09582"/>
</dbReference>
<dbReference type="AlphaFoldDB" id="A0AAF5Q3J2"/>
<feature type="chain" id="PRO_5041915022" evidence="1">
    <location>
        <begin position="21"/>
        <end position="98"/>
    </location>
</feature>